<evidence type="ECO:0000256" key="5">
    <source>
        <dbReference type="ARBA" id="ARBA00023136"/>
    </source>
</evidence>
<keyword evidence="5 6" id="KW-0472">Membrane</keyword>
<dbReference type="OrthoDB" id="9785695at2"/>
<dbReference type="CDD" id="cd01638">
    <property type="entry name" value="CysQ"/>
    <property type="match status" value="1"/>
</dbReference>
<dbReference type="Proteomes" id="UP000215767">
    <property type="component" value="Unassembled WGS sequence"/>
</dbReference>
<feature type="binding site" evidence="6">
    <location>
        <position position="217"/>
    </location>
    <ligand>
        <name>substrate</name>
    </ligand>
</feature>
<feature type="binding site" evidence="6">
    <location>
        <position position="91"/>
    </location>
    <ligand>
        <name>Mg(2+)</name>
        <dbReference type="ChEBI" id="CHEBI:18420"/>
        <label>1</label>
    </ligand>
</feature>
<evidence type="ECO:0000256" key="3">
    <source>
        <dbReference type="ARBA" id="ARBA00022519"/>
    </source>
</evidence>
<dbReference type="Gene3D" id="3.40.190.80">
    <property type="match status" value="1"/>
</dbReference>
<dbReference type="GO" id="GO:0000103">
    <property type="term" value="P:sulfate assimilation"/>
    <property type="evidence" value="ECO:0007669"/>
    <property type="project" value="TreeGrafter"/>
</dbReference>
<dbReference type="InterPro" id="IPR020550">
    <property type="entry name" value="Inositol_monophosphatase_CS"/>
</dbReference>
<keyword evidence="3 6" id="KW-0997">Cell inner membrane</keyword>
<dbReference type="PRINTS" id="PR00377">
    <property type="entry name" value="IMPHPHTASES"/>
</dbReference>
<feature type="binding site" evidence="6">
    <location>
        <position position="93"/>
    </location>
    <ligand>
        <name>Mg(2+)</name>
        <dbReference type="ChEBI" id="CHEBI:18420"/>
        <label>1</label>
    </ligand>
</feature>
<dbReference type="GO" id="GO:0000287">
    <property type="term" value="F:magnesium ion binding"/>
    <property type="evidence" value="ECO:0007669"/>
    <property type="project" value="UniProtKB-UniRule"/>
</dbReference>
<gene>
    <name evidence="6" type="primary">cysQ</name>
    <name evidence="8" type="ORF">CAL28_28015</name>
</gene>
<evidence type="ECO:0000256" key="4">
    <source>
        <dbReference type="ARBA" id="ARBA00022801"/>
    </source>
</evidence>
<feature type="binding site" evidence="6">
    <location>
        <position position="217"/>
    </location>
    <ligand>
        <name>Mg(2+)</name>
        <dbReference type="ChEBI" id="CHEBI:18420"/>
        <label>2</label>
    </ligand>
</feature>
<protein>
    <recommendedName>
        <fullName evidence="6">3'(2'),5'-bisphosphate nucleotidase CysQ</fullName>
        <ecNumber evidence="6">3.1.3.7</ecNumber>
    </recommendedName>
    <alternativeName>
        <fullName evidence="6">3'(2'),5-bisphosphonucleoside 3'(2')-phosphohydrolase</fullName>
    </alternativeName>
    <alternativeName>
        <fullName evidence="6">3'-phosphoadenosine 5'-phosphate phosphatase</fullName>
        <shortName evidence="6">PAP phosphatase</shortName>
    </alternativeName>
</protein>
<evidence type="ECO:0000256" key="2">
    <source>
        <dbReference type="ARBA" id="ARBA00022475"/>
    </source>
</evidence>
<dbReference type="FunFam" id="3.40.190.80:FF:000005">
    <property type="entry name" value="3'(2'),5'-bisphosphate nucleotidase CysQ"/>
    <property type="match status" value="1"/>
</dbReference>
<dbReference type="GO" id="GO:0005886">
    <property type="term" value="C:plasma membrane"/>
    <property type="evidence" value="ECO:0007669"/>
    <property type="project" value="UniProtKB-SubCell"/>
</dbReference>
<dbReference type="RefSeq" id="WP_094844237.1">
    <property type="nucleotide sequence ID" value="NZ_NEVS01000004.1"/>
</dbReference>
<keyword evidence="2 6" id="KW-1003">Cell membrane</keyword>
<dbReference type="PROSITE" id="PS00630">
    <property type="entry name" value="IMP_2"/>
    <property type="match status" value="1"/>
</dbReference>
<evidence type="ECO:0000256" key="1">
    <source>
        <dbReference type="ARBA" id="ARBA00005289"/>
    </source>
</evidence>
<comment type="similarity">
    <text evidence="1 6">Belongs to the inositol monophosphatase superfamily. CysQ family.</text>
</comment>
<dbReference type="InterPro" id="IPR000760">
    <property type="entry name" value="Inositol_monophosphatase-like"/>
</dbReference>
<feature type="binding site" evidence="6">
    <location>
        <position position="72"/>
    </location>
    <ligand>
        <name>substrate</name>
    </ligand>
</feature>
<feature type="binding site" evidence="7">
    <location>
        <position position="72"/>
    </location>
    <ligand>
        <name>Mg(2+)</name>
        <dbReference type="ChEBI" id="CHEBI:18420"/>
        <label>1</label>
        <note>catalytic</note>
    </ligand>
</feature>
<evidence type="ECO:0000313" key="8">
    <source>
        <dbReference type="EMBL" id="OZI62963.1"/>
    </source>
</evidence>
<dbReference type="Gene3D" id="3.30.540.10">
    <property type="entry name" value="Fructose-1,6-Bisphosphatase, subunit A, domain 1"/>
    <property type="match status" value="1"/>
</dbReference>
<feature type="binding site" evidence="6">
    <location>
        <position position="72"/>
    </location>
    <ligand>
        <name>Mg(2+)</name>
        <dbReference type="ChEBI" id="CHEBI:18420"/>
        <label>1</label>
    </ligand>
</feature>
<feature type="binding site" evidence="7">
    <location>
        <position position="94"/>
    </location>
    <ligand>
        <name>Mg(2+)</name>
        <dbReference type="ChEBI" id="CHEBI:18420"/>
        <label>1</label>
        <note>catalytic</note>
    </ligand>
</feature>
<evidence type="ECO:0000313" key="9">
    <source>
        <dbReference type="Proteomes" id="UP000215767"/>
    </source>
</evidence>
<dbReference type="PANTHER" id="PTHR43028:SF5">
    <property type="entry name" value="3'(2'),5'-BISPHOSPHATE NUCLEOTIDASE 1"/>
    <property type="match status" value="1"/>
</dbReference>
<dbReference type="Pfam" id="PF00459">
    <property type="entry name" value="Inositol_P"/>
    <property type="match status" value="1"/>
</dbReference>
<keyword evidence="6 7" id="KW-0460">Magnesium</keyword>
<feature type="binding site" evidence="6">
    <location>
        <begin position="93"/>
        <end position="96"/>
    </location>
    <ligand>
        <name>substrate</name>
    </ligand>
</feature>
<reference evidence="9" key="1">
    <citation type="submission" date="2017-05" db="EMBL/GenBank/DDBJ databases">
        <title>Complete and WGS of Bordetella genogroups.</title>
        <authorList>
            <person name="Spilker T."/>
            <person name="Lipuma J."/>
        </authorList>
    </citation>
    <scope>NUCLEOTIDE SEQUENCE [LARGE SCALE GENOMIC DNA]</scope>
    <source>
        <strain evidence="9">AU8856</strain>
    </source>
</reference>
<keyword evidence="4 6" id="KW-0378">Hydrolase</keyword>
<dbReference type="InterPro" id="IPR006240">
    <property type="entry name" value="CysQ"/>
</dbReference>
<comment type="subcellular location">
    <subcellularLocation>
        <location evidence="6">Cell inner membrane</location>
        <topology evidence="6">Peripheral membrane protein</topology>
        <orientation evidence="6">Cytoplasmic side</orientation>
    </subcellularLocation>
</comment>
<keyword evidence="6 7" id="KW-0479">Metal-binding</keyword>
<evidence type="ECO:0000256" key="7">
    <source>
        <dbReference type="PIRSR" id="PIRSR600760-2"/>
    </source>
</evidence>
<comment type="catalytic activity">
    <reaction evidence="6">
        <text>adenosine 3',5'-bisphosphate + H2O = AMP + phosphate</text>
        <dbReference type="Rhea" id="RHEA:10040"/>
        <dbReference type="ChEBI" id="CHEBI:15377"/>
        <dbReference type="ChEBI" id="CHEBI:43474"/>
        <dbReference type="ChEBI" id="CHEBI:58343"/>
        <dbReference type="ChEBI" id="CHEBI:456215"/>
        <dbReference type="EC" id="3.1.3.7"/>
    </reaction>
</comment>
<name>A0A261UPX1_9BORD</name>
<feature type="binding site" evidence="6">
    <location>
        <position position="94"/>
    </location>
    <ligand>
        <name>Mg(2+)</name>
        <dbReference type="ChEBI" id="CHEBI:18420"/>
        <label>2</label>
    </ligand>
</feature>
<feature type="binding site" evidence="7">
    <location>
        <position position="93"/>
    </location>
    <ligand>
        <name>Mg(2+)</name>
        <dbReference type="ChEBI" id="CHEBI:18420"/>
        <label>2</label>
    </ligand>
</feature>
<dbReference type="NCBIfam" id="TIGR01331">
    <property type="entry name" value="bisphos_cysQ"/>
    <property type="match status" value="1"/>
</dbReference>
<dbReference type="GO" id="GO:0050427">
    <property type="term" value="P:3'-phosphoadenosine 5'-phosphosulfate metabolic process"/>
    <property type="evidence" value="ECO:0007669"/>
    <property type="project" value="TreeGrafter"/>
</dbReference>
<dbReference type="SUPFAM" id="SSF56655">
    <property type="entry name" value="Carbohydrate phosphatase"/>
    <property type="match status" value="1"/>
</dbReference>
<organism evidence="8 9">
    <name type="scientific">Bordetella genomosp. 11</name>
    <dbReference type="NCBI Taxonomy" id="1416808"/>
    <lineage>
        <taxon>Bacteria</taxon>
        <taxon>Pseudomonadati</taxon>
        <taxon>Pseudomonadota</taxon>
        <taxon>Betaproteobacteria</taxon>
        <taxon>Burkholderiales</taxon>
        <taxon>Alcaligenaceae</taxon>
        <taxon>Bordetella</taxon>
    </lineage>
</organism>
<dbReference type="GO" id="GO:0008441">
    <property type="term" value="F:3'(2'),5'-bisphosphate nucleotidase activity"/>
    <property type="evidence" value="ECO:0007669"/>
    <property type="project" value="UniProtKB-UniRule"/>
</dbReference>
<evidence type="ECO:0000256" key="6">
    <source>
        <dbReference type="HAMAP-Rule" id="MF_02095"/>
    </source>
</evidence>
<dbReference type="GO" id="GO:0046854">
    <property type="term" value="P:phosphatidylinositol phosphate biosynthetic process"/>
    <property type="evidence" value="ECO:0007669"/>
    <property type="project" value="InterPro"/>
</dbReference>
<proteinExistence type="inferred from homology"/>
<dbReference type="InterPro" id="IPR050725">
    <property type="entry name" value="CysQ/Inositol_MonoPase"/>
</dbReference>
<feature type="binding site" evidence="7">
    <location>
        <position position="91"/>
    </location>
    <ligand>
        <name>Mg(2+)</name>
        <dbReference type="ChEBI" id="CHEBI:18420"/>
        <label>1</label>
        <note>catalytic</note>
    </ligand>
</feature>
<dbReference type="PANTHER" id="PTHR43028">
    <property type="entry name" value="3'(2'),5'-BISPHOSPHATE NUCLEOTIDASE 1"/>
    <property type="match status" value="1"/>
</dbReference>
<keyword evidence="9" id="KW-1185">Reference proteome</keyword>
<dbReference type="HAMAP" id="MF_02095">
    <property type="entry name" value="CysQ"/>
    <property type="match status" value="1"/>
</dbReference>
<comment type="caution">
    <text evidence="8">The sequence shown here is derived from an EMBL/GenBank/DDBJ whole genome shotgun (WGS) entry which is preliminary data.</text>
</comment>
<accession>A0A261UPX1</accession>
<dbReference type="EMBL" id="NEVS01000004">
    <property type="protein sequence ID" value="OZI62963.1"/>
    <property type="molecule type" value="Genomic_DNA"/>
</dbReference>
<feature type="binding site" evidence="6">
    <location>
        <position position="91"/>
    </location>
    <ligand>
        <name>Mg(2+)</name>
        <dbReference type="ChEBI" id="CHEBI:18420"/>
        <label>2</label>
    </ligand>
</feature>
<sequence length="261" mass="27404">MLSASQLTSVLQVARDAGHAVMAVYDACSRGASPEVSRKADDSPVTEADMDSHRIIVAGLAALDEALPVVSEEDTDSHAHRTRKGRYWLVDPLDGTKEFLDRNGEFTVNIALIDNGTAVAGVVVAPALGLEYWGATGLGAWRDTGTGPSQLSVCTPCAASLPRVIASRSHLDSATQDYLRRLGPHSLVQAGSSLKFCRIAEGAADLYPRFGPTCEWDVAAAHAILEAAGGQVLCLDGTPLRYGKAGVLNPPFIASNGHVSV</sequence>
<comment type="function">
    <text evidence="6">Converts adenosine-3',5'-bisphosphate (PAP) to AMP.</text>
</comment>
<dbReference type="AlphaFoldDB" id="A0A261UPX1"/>
<feature type="binding site" evidence="7">
    <location>
        <position position="217"/>
    </location>
    <ligand>
        <name>Mg(2+)</name>
        <dbReference type="ChEBI" id="CHEBI:18420"/>
        <label>1</label>
        <note>catalytic</note>
    </ligand>
</feature>
<comment type="cofactor">
    <cofactor evidence="6 7">
        <name>Mg(2+)</name>
        <dbReference type="ChEBI" id="CHEBI:18420"/>
    </cofactor>
</comment>
<dbReference type="EC" id="3.1.3.7" evidence="6"/>